<dbReference type="EMBL" id="JAVFCB010000010">
    <property type="protein sequence ID" value="MDQ4215376.1"/>
    <property type="molecule type" value="Genomic_DNA"/>
</dbReference>
<reference evidence="1 2" key="1">
    <citation type="submission" date="2023-08" db="EMBL/GenBank/DDBJ databases">
        <title>Microbacterium sp. nov., isolated from a waste landfill.</title>
        <authorList>
            <person name="Wen W."/>
        </authorList>
    </citation>
    <scope>NUCLEOTIDE SEQUENCE [LARGE SCALE GENOMIC DNA]</scope>
    <source>
        <strain evidence="1 2">ASV81</strain>
    </source>
</reference>
<dbReference type="RefSeq" id="WP_308490325.1">
    <property type="nucleotide sequence ID" value="NZ_JAVFCB010000010.1"/>
</dbReference>
<dbReference type="Proteomes" id="UP001230289">
    <property type="component" value="Unassembled WGS sequence"/>
</dbReference>
<gene>
    <name evidence="1" type="ORF">RBR11_15765</name>
</gene>
<organism evidence="1 2">
    <name type="scientific">Microbacterium capsulatum</name>
    <dbReference type="NCBI Taxonomy" id="3041921"/>
    <lineage>
        <taxon>Bacteria</taxon>
        <taxon>Bacillati</taxon>
        <taxon>Actinomycetota</taxon>
        <taxon>Actinomycetes</taxon>
        <taxon>Micrococcales</taxon>
        <taxon>Microbacteriaceae</taxon>
        <taxon>Microbacterium</taxon>
    </lineage>
</organism>
<proteinExistence type="predicted"/>
<evidence type="ECO:0000313" key="1">
    <source>
        <dbReference type="EMBL" id="MDQ4215376.1"/>
    </source>
</evidence>
<comment type="caution">
    <text evidence="1">The sequence shown here is derived from an EMBL/GenBank/DDBJ whole genome shotgun (WGS) entry which is preliminary data.</text>
</comment>
<sequence length="54" mass="4983">MMIVTPTPLPGSEVGCGDGALVAGDEGVAGVVACGDGSADGVLVDGDDAPVDGP</sequence>
<name>A0ABU0XJU5_9MICO</name>
<evidence type="ECO:0000313" key="2">
    <source>
        <dbReference type="Proteomes" id="UP001230289"/>
    </source>
</evidence>
<accession>A0ABU0XJU5</accession>
<keyword evidence="2" id="KW-1185">Reference proteome</keyword>
<protein>
    <submittedName>
        <fullName evidence="1">Uncharacterized protein</fullName>
    </submittedName>
</protein>